<evidence type="ECO:0000313" key="2">
    <source>
        <dbReference type="EMBL" id="MBR0559276.1"/>
    </source>
</evidence>
<accession>A0ABS5E647</accession>
<feature type="signal peptide" evidence="1">
    <location>
        <begin position="1"/>
        <end position="20"/>
    </location>
</feature>
<feature type="chain" id="PRO_5047290813" description="DUF2987 domain-containing protein" evidence="1">
    <location>
        <begin position="21"/>
        <end position="245"/>
    </location>
</feature>
<dbReference type="EMBL" id="JAGRQH010000002">
    <property type="protein sequence ID" value="MBR0559276.1"/>
    <property type="molecule type" value="Genomic_DNA"/>
</dbReference>
<name>A0ABS5E647_9PROT</name>
<dbReference type="RefSeq" id="WP_211680778.1">
    <property type="nucleotide sequence ID" value="NZ_JAGRQH010000002.1"/>
</dbReference>
<comment type="caution">
    <text evidence="2">The sequence shown here is derived from an EMBL/GenBank/DDBJ whole genome shotgun (WGS) entry which is preliminary data.</text>
</comment>
<evidence type="ECO:0000313" key="3">
    <source>
        <dbReference type="Proteomes" id="UP000677812"/>
    </source>
</evidence>
<keyword evidence="3" id="KW-1185">Reference proteome</keyword>
<evidence type="ECO:0008006" key="4">
    <source>
        <dbReference type="Google" id="ProtNLM"/>
    </source>
</evidence>
<protein>
    <recommendedName>
        <fullName evidence="4">DUF2987 domain-containing protein</fullName>
    </recommendedName>
</protein>
<gene>
    <name evidence="2" type="ORF">KB213_04285</name>
</gene>
<reference evidence="2 3" key="1">
    <citation type="submission" date="2021-04" db="EMBL/GenBank/DDBJ databases">
        <title>The complete genome sequence of Neokomagataea sp. TBRC 2177.</title>
        <authorList>
            <person name="Charoenyingcharoen P."/>
            <person name="Yukphan P."/>
        </authorList>
    </citation>
    <scope>NUCLEOTIDE SEQUENCE [LARGE SCALE GENOMIC DNA]</scope>
    <source>
        <strain evidence="2 3">TBRC 2177</strain>
    </source>
</reference>
<organism evidence="2 3">
    <name type="scientific">Neokomagataea anthophila</name>
    <dbReference type="NCBI Taxonomy" id="2826925"/>
    <lineage>
        <taxon>Bacteria</taxon>
        <taxon>Pseudomonadati</taxon>
        <taxon>Pseudomonadota</taxon>
        <taxon>Alphaproteobacteria</taxon>
        <taxon>Acetobacterales</taxon>
        <taxon>Acetobacteraceae</taxon>
        <taxon>Neokomagataea</taxon>
    </lineage>
</organism>
<dbReference type="Proteomes" id="UP000677812">
    <property type="component" value="Unassembled WGS sequence"/>
</dbReference>
<keyword evidence="1" id="KW-0732">Signal</keyword>
<proteinExistence type="predicted"/>
<sequence>MKRWLAVALGCCLGAGTASADDTIEVSGQRVYQVTTYQRMVRVYDRFQKIPERARHGLSLVFVGETMPDHGFPSSAGIVIHAAQGDIPLYSGEDREMHFPITEVLRVQNPSVLQTKSSDKTVYNHISLQLTPPDATRFTDDDARQWLVQVNDCVEDLTGVILAVLMPDAHKIQVAVAPRSRLEMVQGGVVRLLVENGGATPYLYTFKPQDFARDVLFQASQPVRWVRVLAPGDARTYFEQEKTSR</sequence>
<evidence type="ECO:0000256" key="1">
    <source>
        <dbReference type="SAM" id="SignalP"/>
    </source>
</evidence>